<dbReference type="RefSeq" id="WP_252917713.1">
    <property type="nucleotide sequence ID" value="NZ_JAAAML010000007.1"/>
</dbReference>
<keyword evidence="9" id="KW-1185">Reference proteome</keyword>
<feature type="transmembrane region" description="Helical" evidence="6">
    <location>
        <begin position="140"/>
        <end position="160"/>
    </location>
</feature>
<dbReference type="PANTHER" id="PTHR42709">
    <property type="entry name" value="ALKALINE PHOSPHATASE LIKE PROTEIN"/>
    <property type="match status" value="1"/>
</dbReference>
<protein>
    <submittedName>
        <fullName evidence="8">DedA family protein</fullName>
    </submittedName>
</protein>
<evidence type="ECO:0000313" key="9">
    <source>
        <dbReference type="Proteomes" id="UP001320715"/>
    </source>
</evidence>
<proteinExistence type="predicted"/>
<sequence length="236" mass="25698">MFDWITNLVDQGGYFAVAFLMFAENVFPPIPSELIMPLAGFSAARGEMSLVMVVLAGSIGSLLGAILWYYIGVWIGTERLKRWSARRGRWLTLTPGEIDRASAWFDRHGGKAVFVGRLVPAVRTLISVPAGVAGMPLGKLVLYSMVGTALWTAFFAGAGYLLESQYDKVQNWLNPASNVVIATLVIWYIYRVVTSANGRDAQPLRSSPADNTLDVQQKIALAFPGRLKGSVLAALT</sequence>
<evidence type="ECO:0000256" key="6">
    <source>
        <dbReference type="SAM" id="Phobius"/>
    </source>
</evidence>
<name>A0ABT1CXZ5_9HYPH</name>
<evidence type="ECO:0000256" key="4">
    <source>
        <dbReference type="ARBA" id="ARBA00022989"/>
    </source>
</evidence>
<feature type="transmembrane region" description="Helical" evidence="6">
    <location>
        <begin position="172"/>
        <end position="190"/>
    </location>
</feature>
<keyword evidence="3 6" id="KW-0812">Transmembrane</keyword>
<evidence type="ECO:0000256" key="5">
    <source>
        <dbReference type="ARBA" id="ARBA00023136"/>
    </source>
</evidence>
<keyword evidence="4 6" id="KW-1133">Transmembrane helix</keyword>
<accession>A0ABT1CXZ5</accession>
<evidence type="ECO:0000256" key="3">
    <source>
        <dbReference type="ARBA" id="ARBA00022692"/>
    </source>
</evidence>
<dbReference type="PANTHER" id="PTHR42709:SF6">
    <property type="entry name" value="UNDECAPRENYL PHOSPHATE TRANSPORTER A"/>
    <property type="match status" value="1"/>
</dbReference>
<evidence type="ECO:0000313" key="8">
    <source>
        <dbReference type="EMBL" id="MCO6411074.1"/>
    </source>
</evidence>
<keyword evidence="2" id="KW-1003">Cell membrane</keyword>
<evidence type="ECO:0000259" key="7">
    <source>
        <dbReference type="Pfam" id="PF09335"/>
    </source>
</evidence>
<reference evidence="8 9" key="1">
    <citation type="submission" date="2020-01" db="EMBL/GenBank/DDBJ databases">
        <title>Genomes of bacteria type strains.</title>
        <authorList>
            <person name="Chen J."/>
            <person name="Zhu S."/>
            <person name="Yang J."/>
        </authorList>
    </citation>
    <scope>NUCLEOTIDE SEQUENCE [LARGE SCALE GENOMIC DNA]</scope>
    <source>
        <strain evidence="8 9">DSM 16655</strain>
    </source>
</reference>
<dbReference type="EMBL" id="JAAAML010000007">
    <property type="protein sequence ID" value="MCO6411074.1"/>
    <property type="molecule type" value="Genomic_DNA"/>
</dbReference>
<evidence type="ECO:0000256" key="2">
    <source>
        <dbReference type="ARBA" id="ARBA00022475"/>
    </source>
</evidence>
<dbReference type="Proteomes" id="UP001320715">
    <property type="component" value="Unassembled WGS sequence"/>
</dbReference>
<gene>
    <name evidence="8" type="ORF">GTW23_23085</name>
</gene>
<feature type="transmembrane region" description="Helical" evidence="6">
    <location>
        <begin position="50"/>
        <end position="77"/>
    </location>
</feature>
<comment type="caution">
    <text evidence="8">The sequence shown here is derived from an EMBL/GenBank/DDBJ whole genome shotgun (WGS) entry which is preliminary data.</text>
</comment>
<feature type="domain" description="VTT" evidence="7">
    <location>
        <begin position="30"/>
        <end position="160"/>
    </location>
</feature>
<organism evidence="8 9">
    <name type="scientific">Hoeflea alexandrii</name>
    <dbReference type="NCBI Taxonomy" id="288436"/>
    <lineage>
        <taxon>Bacteria</taxon>
        <taxon>Pseudomonadati</taxon>
        <taxon>Pseudomonadota</taxon>
        <taxon>Alphaproteobacteria</taxon>
        <taxon>Hyphomicrobiales</taxon>
        <taxon>Rhizobiaceae</taxon>
        <taxon>Hoeflea</taxon>
    </lineage>
</organism>
<evidence type="ECO:0000256" key="1">
    <source>
        <dbReference type="ARBA" id="ARBA00004651"/>
    </source>
</evidence>
<dbReference type="InterPro" id="IPR032816">
    <property type="entry name" value="VTT_dom"/>
</dbReference>
<comment type="subcellular location">
    <subcellularLocation>
        <location evidence="1">Cell membrane</location>
        <topology evidence="1">Multi-pass membrane protein</topology>
    </subcellularLocation>
</comment>
<feature type="transmembrane region" description="Helical" evidence="6">
    <location>
        <begin position="12"/>
        <end position="30"/>
    </location>
</feature>
<keyword evidence="5 6" id="KW-0472">Membrane</keyword>
<dbReference type="InterPro" id="IPR051311">
    <property type="entry name" value="DedA_domain"/>
</dbReference>
<dbReference type="Pfam" id="PF09335">
    <property type="entry name" value="VTT_dom"/>
    <property type="match status" value="1"/>
</dbReference>